<evidence type="ECO:0000256" key="2">
    <source>
        <dbReference type="ARBA" id="ARBA00023125"/>
    </source>
</evidence>
<feature type="transmembrane region" description="Helical" evidence="4">
    <location>
        <begin position="191"/>
        <end position="212"/>
    </location>
</feature>
<feature type="transmembrane region" description="Helical" evidence="4">
    <location>
        <begin position="129"/>
        <end position="149"/>
    </location>
</feature>
<sequence length="359" mass="39286">MDSLTLILRFVGVAQLAIVACLAVRDLRFSLVGYLVAVFCFGVASYLICPVIAVHGDLGLLDVLIYFGCFGNPVFFLLLSQSIFDDRFRLRPAHAALLALMEMLGFWRLAELIHGPWNWGLDTTTASLIAQQFAALGIIVWSLVAAYRGRGIDLVEPRRRFREVFVASCGSYMLVVVASEIQLNGRMATEGLALINVAVIVGFVLVASFWMLRFSDRVFAIAAPGRKRASEVRAPVDQNLLKSLEAFMKAGGFRQTGLTIGGLADHLQAKEQGLRRVINGELGFRNFNAFLNSYRIRAASGLLAANGPGRLPILTIAMDLGYGSIGPFNRAFKEATGKTPSEYRASFLVTQNSEATPQR</sequence>
<dbReference type="SUPFAM" id="SSF46689">
    <property type="entry name" value="Homeodomain-like"/>
    <property type="match status" value="1"/>
</dbReference>
<dbReference type="PRINTS" id="PR00032">
    <property type="entry name" value="HTHARAC"/>
</dbReference>
<feature type="transmembrane region" description="Helical" evidence="4">
    <location>
        <begin position="59"/>
        <end position="80"/>
    </location>
</feature>
<feature type="domain" description="HTH araC/xylS-type" evidence="5">
    <location>
        <begin position="242"/>
        <end position="346"/>
    </location>
</feature>
<reference evidence="6" key="1">
    <citation type="submission" date="2022-11" db="EMBL/GenBank/DDBJ databases">
        <authorList>
            <person name="Coimbra C."/>
        </authorList>
    </citation>
    <scope>NUCLEOTIDE SEQUENCE</scope>
    <source>
        <strain evidence="6">Jales19</strain>
    </source>
</reference>
<keyword evidence="4" id="KW-0812">Transmembrane</keyword>
<dbReference type="PROSITE" id="PS01124">
    <property type="entry name" value="HTH_ARAC_FAMILY_2"/>
    <property type="match status" value="1"/>
</dbReference>
<organism evidence="6 7">
    <name type="scientific">Mesorhizobium qingshengii</name>
    <dbReference type="NCBI Taxonomy" id="1165689"/>
    <lineage>
        <taxon>Bacteria</taxon>
        <taxon>Pseudomonadati</taxon>
        <taxon>Pseudomonadota</taxon>
        <taxon>Alphaproteobacteria</taxon>
        <taxon>Hyphomicrobiales</taxon>
        <taxon>Phyllobacteriaceae</taxon>
        <taxon>Mesorhizobium</taxon>
    </lineage>
</organism>
<protein>
    <submittedName>
        <fullName evidence="6">AraC family transcriptional regulator</fullName>
    </submittedName>
</protein>
<dbReference type="Pfam" id="PF12833">
    <property type="entry name" value="HTH_18"/>
    <property type="match status" value="1"/>
</dbReference>
<evidence type="ECO:0000256" key="4">
    <source>
        <dbReference type="SAM" id="Phobius"/>
    </source>
</evidence>
<dbReference type="InterPro" id="IPR009057">
    <property type="entry name" value="Homeodomain-like_sf"/>
</dbReference>
<dbReference type="InterPro" id="IPR020449">
    <property type="entry name" value="Tscrpt_reg_AraC-type_HTH"/>
</dbReference>
<dbReference type="PANTHER" id="PTHR43280">
    <property type="entry name" value="ARAC-FAMILY TRANSCRIPTIONAL REGULATOR"/>
    <property type="match status" value="1"/>
</dbReference>
<keyword evidence="2" id="KW-0238">DNA-binding</keyword>
<dbReference type="PROSITE" id="PS00041">
    <property type="entry name" value="HTH_ARAC_FAMILY_1"/>
    <property type="match status" value="1"/>
</dbReference>
<keyword evidence="4" id="KW-0472">Membrane</keyword>
<dbReference type="PANTHER" id="PTHR43280:SF29">
    <property type="entry name" value="ARAC-FAMILY TRANSCRIPTIONAL REGULATOR"/>
    <property type="match status" value="1"/>
</dbReference>
<dbReference type="Gene3D" id="1.10.10.60">
    <property type="entry name" value="Homeodomain-like"/>
    <property type="match status" value="1"/>
</dbReference>
<keyword evidence="1" id="KW-0805">Transcription regulation</keyword>
<dbReference type="InterPro" id="IPR018062">
    <property type="entry name" value="HTH_AraC-typ_CS"/>
</dbReference>
<gene>
    <name evidence="6" type="ORF">OOJ09_28630</name>
</gene>
<dbReference type="Proteomes" id="UP001152178">
    <property type="component" value="Unassembled WGS sequence"/>
</dbReference>
<evidence type="ECO:0000313" key="6">
    <source>
        <dbReference type="EMBL" id="MCZ8548161.1"/>
    </source>
</evidence>
<keyword evidence="3" id="KW-0804">Transcription</keyword>
<evidence type="ECO:0000256" key="1">
    <source>
        <dbReference type="ARBA" id="ARBA00023015"/>
    </source>
</evidence>
<name>A0ABT4R339_9HYPH</name>
<keyword evidence="7" id="KW-1185">Reference proteome</keyword>
<evidence type="ECO:0000259" key="5">
    <source>
        <dbReference type="PROSITE" id="PS01124"/>
    </source>
</evidence>
<evidence type="ECO:0000313" key="7">
    <source>
        <dbReference type="Proteomes" id="UP001152178"/>
    </source>
</evidence>
<feature type="transmembrane region" description="Helical" evidence="4">
    <location>
        <begin position="92"/>
        <end position="109"/>
    </location>
</feature>
<evidence type="ECO:0000256" key="3">
    <source>
        <dbReference type="ARBA" id="ARBA00023163"/>
    </source>
</evidence>
<comment type="caution">
    <text evidence="6">The sequence shown here is derived from an EMBL/GenBank/DDBJ whole genome shotgun (WGS) entry which is preliminary data.</text>
</comment>
<feature type="transmembrane region" description="Helical" evidence="4">
    <location>
        <begin position="6"/>
        <end position="24"/>
    </location>
</feature>
<dbReference type="InterPro" id="IPR018060">
    <property type="entry name" value="HTH_AraC"/>
</dbReference>
<feature type="transmembrane region" description="Helical" evidence="4">
    <location>
        <begin position="31"/>
        <end position="53"/>
    </location>
</feature>
<proteinExistence type="predicted"/>
<dbReference type="EMBL" id="JAPFQA010000022">
    <property type="protein sequence ID" value="MCZ8548161.1"/>
    <property type="molecule type" value="Genomic_DNA"/>
</dbReference>
<dbReference type="RefSeq" id="WP_269908417.1">
    <property type="nucleotide sequence ID" value="NZ_JAPFQA010000022.1"/>
</dbReference>
<keyword evidence="4" id="KW-1133">Transmembrane helix</keyword>
<dbReference type="SMART" id="SM00342">
    <property type="entry name" value="HTH_ARAC"/>
    <property type="match status" value="1"/>
</dbReference>
<accession>A0ABT4R339</accession>
<feature type="transmembrane region" description="Helical" evidence="4">
    <location>
        <begin position="161"/>
        <end position="179"/>
    </location>
</feature>